<dbReference type="Pfam" id="PF25400">
    <property type="entry name" value="PH_FAN"/>
    <property type="match status" value="1"/>
</dbReference>
<evidence type="ECO:0000256" key="1">
    <source>
        <dbReference type="ARBA" id="ARBA00022574"/>
    </source>
</evidence>
<evidence type="ECO:0000259" key="4">
    <source>
        <dbReference type="PROSITE" id="PS50197"/>
    </source>
</evidence>
<dbReference type="PANTHER" id="PTHR13743:SF123">
    <property type="entry name" value="PROTEIN FAN"/>
    <property type="match status" value="1"/>
</dbReference>
<feature type="repeat" description="WD" evidence="3">
    <location>
        <begin position="854"/>
        <end position="888"/>
    </location>
</feature>
<protein>
    <recommendedName>
        <fullName evidence="7">WD repeat-containing protein 55 homolog</fullName>
    </recommendedName>
</protein>
<dbReference type="Gene3D" id="1.10.1540.10">
    <property type="entry name" value="BEACH domain"/>
    <property type="match status" value="1"/>
</dbReference>
<dbReference type="SUPFAM" id="SSF81837">
    <property type="entry name" value="BEACH domain"/>
    <property type="match status" value="1"/>
</dbReference>
<dbReference type="EMBL" id="GEDC01023292">
    <property type="protein sequence ID" value="JAS14006.1"/>
    <property type="molecule type" value="Transcribed_RNA"/>
</dbReference>
<organism evidence="6">
    <name type="scientific">Clastoptera arizonana</name>
    <name type="common">Arizona spittle bug</name>
    <dbReference type="NCBI Taxonomy" id="38151"/>
    <lineage>
        <taxon>Eukaryota</taxon>
        <taxon>Metazoa</taxon>
        <taxon>Ecdysozoa</taxon>
        <taxon>Arthropoda</taxon>
        <taxon>Hexapoda</taxon>
        <taxon>Insecta</taxon>
        <taxon>Pterygota</taxon>
        <taxon>Neoptera</taxon>
        <taxon>Paraneoptera</taxon>
        <taxon>Hemiptera</taxon>
        <taxon>Auchenorrhyncha</taxon>
        <taxon>Cercopoidea</taxon>
        <taxon>Clastopteridae</taxon>
        <taxon>Clastoptera</taxon>
    </lineage>
</organism>
<feature type="domain" description="BEACH" evidence="4">
    <location>
        <begin position="280"/>
        <end position="567"/>
    </location>
</feature>
<accession>A0A1B6CKQ1</accession>
<evidence type="ECO:0000313" key="6">
    <source>
        <dbReference type="EMBL" id="JAS14006.1"/>
    </source>
</evidence>
<evidence type="ECO:0000256" key="2">
    <source>
        <dbReference type="ARBA" id="ARBA00022737"/>
    </source>
</evidence>
<dbReference type="CDD" id="cd00200">
    <property type="entry name" value="WD40"/>
    <property type="match status" value="1"/>
</dbReference>
<dbReference type="SMART" id="SM01026">
    <property type="entry name" value="Beach"/>
    <property type="match status" value="1"/>
</dbReference>
<feature type="repeat" description="WD" evidence="3">
    <location>
        <begin position="680"/>
        <end position="712"/>
    </location>
</feature>
<evidence type="ECO:0008006" key="7">
    <source>
        <dbReference type="Google" id="ProtNLM"/>
    </source>
</evidence>
<dbReference type="InterPro" id="IPR057496">
    <property type="entry name" value="FAN-like_PH"/>
</dbReference>
<dbReference type="Gene3D" id="2.130.10.10">
    <property type="entry name" value="YVTN repeat-like/Quinoprotein amine dehydrogenase"/>
    <property type="match status" value="2"/>
</dbReference>
<dbReference type="PROSITE" id="PS50197">
    <property type="entry name" value="BEACH"/>
    <property type="match status" value="1"/>
</dbReference>
<dbReference type="InterPro" id="IPR036322">
    <property type="entry name" value="WD40_repeat_dom_sf"/>
</dbReference>
<dbReference type="Pfam" id="PF02138">
    <property type="entry name" value="Beach"/>
    <property type="match status" value="1"/>
</dbReference>
<reference evidence="6" key="1">
    <citation type="submission" date="2015-12" db="EMBL/GenBank/DDBJ databases">
        <title>De novo transcriptome assembly of four potential Pierce s Disease insect vectors from Arizona vineyards.</title>
        <authorList>
            <person name="Tassone E.E."/>
        </authorList>
    </citation>
    <scope>NUCLEOTIDE SEQUENCE</scope>
</reference>
<dbReference type="InterPro" id="IPR015943">
    <property type="entry name" value="WD40/YVTN_repeat-like_dom_sf"/>
</dbReference>
<proteinExistence type="predicted"/>
<dbReference type="Gene3D" id="2.30.29.30">
    <property type="entry name" value="Pleckstrin-homology domain (PH domain)/Phosphotyrosine-binding domain (PTB)"/>
    <property type="match status" value="1"/>
</dbReference>
<dbReference type="InterPro" id="IPR036372">
    <property type="entry name" value="BEACH_dom_sf"/>
</dbReference>
<name>A0A1B6CKQ1_9HEMI</name>
<feature type="repeat" description="WD" evidence="3">
    <location>
        <begin position="773"/>
        <end position="814"/>
    </location>
</feature>
<dbReference type="PANTHER" id="PTHR13743">
    <property type="entry name" value="BEIGE/BEACH-RELATED"/>
    <property type="match status" value="1"/>
</dbReference>
<gene>
    <name evidence="6" type="ORF">g.21218</name>
</gene>
<dbReference type="SMART" id="SM00320">
    <property type="entry name" value="WD40"/>
    <property type="match status" value="7"/>
</dbReference>
<dbReference type="InterPro" id="IPR023362">
    <property type="entry name" value="PH-BEACH_dom"/>
</dbReference>
<dbReference type="InterPro" id="IPR000409">
    <property type="entry name" value="BEACH_dom"/>
</dbReference>
<dbReference type="PROSITE" id="PS51783">
    <property type="entry name" value="PH_BEACH"/>
    <property type="match status" value="1"/>
</dbReference>
<dbReference type="AlphaFoldDB" id="A0A1B6CKQ1"/>
<dbReference type="CDD" id="cd06071">
    <property type="entry name" value="Beach"/>
    <property type="match status" value="1"/>
</dbReference>
<feature type="repeat" description="WD" evidence="3">
    <location>
        <begin position="731"/>
        <end position="772"/>
    </location>
</feature>
<dbReference type="SUPFAM" id="SSF50729">
    <property type="entry name" value="PH domain-like"/>
    <property type="match status" value="1"/>
</dbReference>
<keyword evidence="2" id="KW-0677">Repeat</keyword>
<feature type="domain" description="BEACH-type PH" evidence="5">
    <location>
        <begin position="178"/>
        <end position="276"/>
    </location>
</feature>
<evidence type="ECO:0000256" key="3">
    <source>
        <dbReference type="PROSITE-ProRule" id="PRU00221"/>
    </source>
</evidence>
<dbReference type="Pfam" id="PF00400">
    <property type="entry name" value="WD40"/>
    <property type="match status" value="3"/>
</dbReference>
<keyword evidence="1 3" id="KW-0853">WD repeat</keyword>
<dbReference type="SUPFAM" id="SSF50978">
    <property type="entry name" value="WD40 repeat-like"/>
    <property type="match status" value="1"/>
</dbReference>
<sequence length="888" mass="101059">MDRTKFSLLLLEPGEIFFEDLSVVLCSSNELKPKLKLLADSTHMGRLKICSKSLVYEPKDFVKPIIKIPLKDCTTIEQLQVDDRERLTSNTNANIISIDCNQYVEMLEGNILAPYVFKNARKKFIFCLNYGHIEDCLRRIGQLHRASTLTAAEQNQMINTIENFRQLKATFDPLWLQDLYEKVILETTANKITPLVVNPGIVLLSTTTLYFQSFNRIEPNQILRINLSEIKSITKRRFLLQHVSVELQFSKNNSVTHLYLVFQTTQIRDTFVQCLLNQPVLKLDESDQERMTLQWQNGVLSNYEYILYLNSLADRTFNDLTQYPVFPWVVQDYHSNYLDLNDPAVYRDLSKPIGALNPDRLEKLKDRYSEMPPPKFLYGSHYSTPGFVLFYLVRKYPHYMLCLQNGRFDHPDRMFNSMQDVWRNVLTNMSDFKELVPEFYDTDGEGDFLCNKFGINFGYRHDGIKVNDVALPPWASDSKSFVSQMREALESDYVSSNLHNWIDLIFGYKQTGVAAEKNDNVFFYLCYEGAVDLETISDWNKRYALEVQIMEFGQIPKQIFQAPHPQKNSTPINVPKSLPYISRPGKITLEGLRISHTVTSHKDSIHAVTLDSEMTRAISAGKDGVLKIHSIVTGKQERSIALSAISLSSVLLLPSTVVAGSWDSTIIAYDIECGRVIDNCMGHEDAVSCILWGHKKNILVSGSWDCFVRVWQSRPVPPYEPIRPATALIKQLEHEAKVIAIDIDSENVRLVSGTEEGEVLMWSLETFSLSLSFSGHLSCVNAVKFSPDGTKLVTCSDDKSFKVFDTTTGMQLFNKTLNEELKCLAWDGYCLILGGFAGNLYIWDLINVALIETIAAHDGAVLCLALSENRSVILSGGEDHKLKIWKAT</sequence>
<dbReference type="PROSITE" id="PS50082">
    <property type="entry name" value="WD_REPEATS_2"/>
    <property type="match status" value="4"/>
</dbReference>
<evidence type="ECO:0000259" key="5">
    <source>
        <dbReference type="PROSITE" id="PS51783"/>
    </source>
</evidence>
<dbReference type="FunFam" id="1.10.1540.10:FF:000001">
    <property type="entry name" value="neurobeachin isoform X1"/>
    <property type="match status" value="1"/>
</dbReference>
<dbReference type="InterPro" id="IPR050865">
    <property type="entry name" value="BEACH_Domain"/>
</dbReference>
<dbReference type="InterPro" id="IPR001680">
    <property type="entry name" value="WD40_rpt"/>
</dbReference>
<dbReference type="PROSITE" id="PS50294">
    <property type="entry name" value="WD_REPEATS_REGION"/>
    <property type="match status" value="3"/>
</dbReference>
<dbReference type="InterPro" id="IPR011993">
    <property type="entry name" value="PH-like_dom_sf"/>
</dbReference>